<gene>
    <name evidence="6" type="ORF">UT17_C0004G0081</name>
</gene>
<dbReference type="InterPro" id="IPR044946">
    <property type="entry name" value="Restrct_endonuc_typeI_TRD_sf"/>
</dbReference>
<keyword evidence="3" id="KW-0238">DNA-binding</keyword>
<dbReference type="EMBL" id="LBVU01000004">
    <property type="protein sequence ID" value="KKQ91733.1"/>
    <property type="molecule type" value="Genomic_DNA"/>
</dbReference>
<dbReference type="Pfam" id="PF01420">
    <property type="entry name" value="Methylase_S"/>
    <property type="match status" value="2"/>
</dbReference>
<protein>
    <submittedName>
        <fullName evidence="6">Methylase-type I restriction-modification system protein</fullName>
    </submittedName>
</protein>
<keyword evidence="6" id="KW-0808">Transferase</keyword>
<dbReference type="GO" id="GO:0003677">
    <property type="term" value="F:DNA binding"/>
    <property type="evidence" value="ECO:0007669"/>
    <property type="project" value="UniProtKB-KW"/>
</dbReference>
<keyword evidence="6" id="KW-0489">Methyltransferase</keyword>
<comment type="caution">
    <text evidence="6">The sequence shown here is derived from an EMBL/GenBank/DDBJ whole genome shotgun (WGS) entry which is preliminary data.</text>
</comment>
<dbReference type="AlphaFoldDB" id="A0A0G0LIM4"/>
<dbReference type="SUPFAM" id="SSF116734">
    <property type="entry name" value="DNA methylase specificity domain"/>
    <property type="match status" value="2"/>
</dbReference>
<dbReference type="Proteomes" id="UP000034774">
    <property type="component" value="Unassembled WGS sequence"/>
</dbReference>
<evidence type="ECO:0000313" key="7">
    <source>
        <dbReference type="Proteomes" id="UP000034774"/>
    </source>
</evidence>
<evidence type="ECO:0000256" key="1">
    <source>
        <dbReference type="ARBA" id="ARBA00010923"/>
    </source>
</evidence>
<organism evidence="6 7">
    <name type="scientific">Candidatus Woesebacteria bacterium GW2011_GWB1_39_10</name>
    <dbReference type="NCBI Taxonomy" id="1618572"/>
    <lineage>
        <taxon>Bacteria</taxon>
        <taxon>Candidatus Woeseibacteriota</taxon>
    </lineage>
</organism>
<dbReference type="Gene3D" id="3.90.220.20">
    <property type="entry name" value="DNA methylase specificity domains"/>
    <property type="match status" value="2"/>
</dbReference>
<keyword evidence="4" id="KW-0175">Coiled coil</keyword>
<evidence type="ECO:0000256" key="3">
    <source>
        <dbReference type="ARBA" id="ARBA00023125"/>
    </source>
</evidence>
<reference evidence="6 7" key="1">
    <citation type="journal article" date="2015" name="Nature">
        <title>rRNA introns, odd ribosomes, and small enigmatic genomes across a large radiation of phyla.</title>
        <authorList>
            <person name="Brown C.T."/>
            <person name="Hug L.A."/>
            <person name="Thomas B.C."/>
            <person name="Sharon I."/>
            <person name="Castelle C.J."/>
            <person name="Singh A."/>
            <person name="Wilkins M.J."/>
            <person name="Williams K.H."/>
            <person name="Banfield J.F."/>
        </authorList>
    </citation>
    <scope>NUCLEOTIDE SEQUENCE [LARGE SCALE GENOMIC DNA]</scope>
</reference>
<evidence type="ECO:0000256" key="4">
    <source>
        <dbReference type="SAM" id="Coils"/>
    </source>
</evidence>
<dbReference type="InterPro" id="IPR052021">
    <property type="entry name" value="Type-I_RS_S_subunit"/>
</dbReference>
<sequence length="461" mass="52430">MTFSIIQKSQLEGVNRIDADYYDPECLSLNLAIKSIPHEEFGDLIEILTDYTSNGSFARLKQNVNVTDGINFAKWIRIQNLDNNNFNENIRYVDKATYEFLKKSKLQGGEVLISKTGEYLGKAYIMPSVKDKATLADNIFLIKLKSSSLNEFIVTFINSNVGRKLILRHLQGSGQPTIIKDSLRDLLIPIPDNETNDKVKHYFLKSKSQLDQSEEFYQQAENLLLDELGLKDHKILEDLSYIVNYSDTGNVDRVDADYFQPKYQIILEKIKTNNAKLLGELITFKKGLEPGSEAYQEVGKLFIRVSSLTKFGIEAKDQKYLSDELYQKLRSDYEPKVGEILLTKDATPGISYVVKEPIEGIISGGILRLRLKGDIEPEYLSLCISSLVGQMQAERDAGGSIIVHWKPEQIKNILIPILPKETQQKIADLVKKSHEARKKSKELLEEAKRKVEQMIEKGDEN</sequence>
<proteinExistence type="inferred from homology"/>
<evidence type="ECO:0000259" key="5">
    <source>
        <dbReference type="Pfam" id="PF01420"/>
    </source>
</evidence>
<dbReference type="InterPro" id="IPR000055">
    <property type="entry name" value="Restrct_endonuc_typeI_TRD"/>
</dbReference>
<dbReference type="GO" id="GO:0008168">
    <property type="term" value="F:methyltransferase activity"/>
    <property type="evidence" value="ECO:0007669"/>
    <property type="project" value="UniProtKB-KW"/>
</dbReference>
<dbReference type="GO" id="GO:0009307">
    <property type="term" value="P:DNA restriction-modification system"/>
    <property type="evidence" value="ECO:0007669"/>
    <property type="project" value="UniProtKB-KW"/>
</dbReference>
<dbReference type="PANTHER" id="PTHR30408">
    <property type="entry name" value="TYPE-1 RESTRICTION ENZYME ECOKI SPECIFICITY PROTEIN"/>
    <property type="match status" value="1"/>
</dbReference>
<dbReference type="STRING" id="1618572.UT17_C0004G0081"/>
<dbReference type="PANTHER" id="PTHR30408:SF12">
    <property type="entry name" value="TYPE I RESTRICTION ENZYME MJAVIII SPECIFICITY SUBUNIT"/>
    <property type="match status" value="1"/>
</dbReference>
<dbReference type="GO" id="GO:0032259">
    <property type="term" value="P:methylation"/>
    <property type="evidence" value="ECO:0007669"/>
    <property type="project" value="UniProtKB-KW"/>
</dbReference>
<feature type="coiled-coil region" evidence="4">
    <location>
        <begin position="426"/>
        <end position="461"/>
    </location>
</feature>
<evidence type="ECO:0000256" key="2">
    <source>
        <dbReference type="ARBA" id="ARBA00022747"/>
    </source>
</evidence>
<name>A0A0G0LIM4_9BACT</name>
<accession>A0A0G0LIM4</accession>
<keyword evidence="2" id="KW-0680">Restriction system</keyword>
<comment type="similarity">
    <text evidence="1">Belongs to the type-I restriction system S methylase family.</text>
</comment>
<feature type="domain" description="Type I restriction modification DNA specificity" evidence="5">
    <location>
        <begin position="42"/>
        <end position="198"/>
    </location>
</feature>
<feature type="domain" description="Type I restriction modification DNA specificity" evidence="5">
    <location>
        <begin position="277"/>
        <end position="435"/>
    </location>
</feature>
<evidence type="ECO:0000313" key="6">
    <source>
        <dbReference type="EMBL" id="KKQ91733.1"/>
    </source>
</evidence>